<proteinExistence type="predicted"/>
<keyword evidence="1" id="KW-0472">Membrane</keyword>
<dbReference type="RefSeq" id="WP_000272388.1">
    <property type="nucleotide sequence ID" value="NZ_CP045777.1"/>
</dbReference>
<dbReference type="Proteomes" id="UP000194422">
    <property type="component" value="Unassembled WGS sequence"/>
</dbReference>
<gene>
    <name evidence="3" type="ORF">BACERE00174_01942</name>
    <name evidence="2" type="ORF">FYW06_13350</name>
</gene>
<dbReference type="Pfam" id="PF13450">
    <property type="entry name" value="NAD_binding_8"/>
    <property type="match status" value="1"/>
</dbReference>
<evidence type="ECO:0000313" key="5">
    <source>
        <dbReference type="Proteomes" id="UP000325411"/>
    </source>
</evidence>
<dbReference type="SUPFAM" id="SSF51971">
    <property type="entry name" value="Nucleotide-binding domain"/>
    <property type="match status" value="1"/>
</dbReference>
<evidence type="ECO:0000256" key="1">
    <source>
        <dbReference type="SAM" id="Phobius"/>
    </source>
</evidence>
<comment type="caution">
    <text evidence="2">The sequence shown here is derived from an EMBL/GenBank/DDBJ whole genome shotgun (WGS) entry which is preliminary data.</text>
</comment>
<evidence type="ECO:0000313" key="4">
    <source>
        <dbReference type="Proteomes" id="UP000194422"/>
    </source>
</evidence>
<keyword evidence="1" id="KW-0812">Transmembrane</keyword>
<dbReference type="AlphaFoldDB" id="A0A5M9GUX4"/>
<evidence type="ECO:0000313" key="2">
    <source>
        <dbReference type="EMBL" id="KAA8477689.1"/>
    </source>
</evidence>
<dbReference type="InterPro" id="IPR036188">
    <property type="entry name" value="FAD/NAD-bd_sf"/>
</dbReference>
<evidence type="ECO:0000313" key="3">
    <source>
        <dbReference type="EMBL" id="SMD86977.1"/>
    </source>
</evidence>
<name>A0A5M9GUX4_9BACI</name>
<feature type="transmembrane region" description="Helical" evidence="1">
    <location>
        <begin position="6"/>
        <end position="21"/>
    </location>
</feature>
<dbReference type="EMBL" id="VXCE01000008">
    <property type="protein sequence ID" value="KAA8477689.1"/>
    <property type="molecule type" value="Genomic_DNA"/>
</dbReference>
<dbReference type="Proteomes" id="UP000325411">
    <property type="component" value="Unassembled WGS sequence"/>
</dbReference>
<keyword evidence="1" id="KW-1133">Transmembrane helix</keyword>
<reference evidence="2 5" key="2">
    <citation type="submission" date="2019-09" db="EMBL/GenBank/DDBJ databases">
        <authorList>
            <person name="Geng P."/>
            <person name="Wan X."/>
            <person name="Zhou G."/>
            <person name="Yuan Z."/>
            <person name="Hu X."/>
        </authorList>
    </citation>
    <scope>NUCLEOTIDE SEQUENCE [LARGE SCALE GENOMIC DNA]</scope>
    <source>
        <strain evidence="2 5">EFR-4</strain>
    </source>
</reference>
<organism evidence="2 5">
    <name type="scientific">Bacillus paranthracis</name>
    <dbReference type="NCBI Taxonomy" id="2026186"/>
    <lineage>
        <taxon>Bacteria</taxon>
        <taxon>Bacillati</taxon>
        <taxon>Bacillota</taxon>
        <taxon>Bacilli</taxon>
        <taxon>Bacillales</taxon>
        <taxon>Bacillaceae</taxon>
        <taxon>Bacillus</taxon>
        <taxon>Bacillus cereus group</taxon>
    </lineage>
</organism>
<sequence length="34" mass="3747">MYDVTIIGAGVSSIFMAYLLVKSNKKVLIVDKTQ</sequence>
<dbReference type="Gene3D" id="3.50.50.60">
    <property type="entry name" value="FAD/NAD(P)-binding domain"/>
    <property type="match status" value="1"/>
</dbReference>
<accession>A0A5M9GUX4</accession>
<reference evidence="3 4" key="1">
    <citation type="submission" date="2017-04" db="EMBL/GenBank/DDBJ databases">
        <authorList>
            <person name="Criscuolo A."/>
        </authorList>
    </citation>
    <scope>NUCLEOTIDE SEQUENCE [LARGE SCALE GENOMIC DNA]</scope>
    <source>
        <strain evidence="3">16-00174</strain>
    </source>
</reference>
<dbReference type="EMBL" id="FWYW01000062">
    <property type="protein sequence ID" value="SMD86977.1"/>
    <property type="molecule type" value="Genomic_DNA"/>
</dbReference>
<protein>
    <submittedName>
        <fullName evidence="2">NAD(P)-binding protein</fullName>
    </submittedName>
</protein>